<proteinExistence type="predicted"/>
<organism evidence="1 2">
    <name type="scientific">Enterococcus phage vB_Efs6_KEN16</name>
    <dbReference type="NCBI Taxonomy" id="3138325"/>
    <lineage>
        <taxon>Viruses</taxon>
        <taxon>Duplodnaviria</taxon>
        <taxon>Heunggongvirae</taxon>
        <taxon>Uroviricota</taxon>
        <taxon>Caudoviricetes</taxon>
        <taxon>Herelleviridae</taxon>
        <taxon>Brockvirinae</taxon>
        <taxon>Kochikohdavirus</taxon>
    </lineage>
</organism>
<evidence type="ECO:0000313" key="1">
    <source>
        <dbReference type="EMBL" id="WZP35592.1"/>
    </source>
</evidence>
<protein>
    <recommendedName>
        <fullName evidence="3">Phage protein</fullName>
    </recommendedName>
</protein>
<reference evidence="1" key="1">
    <citation type="submission" date="2024-04" db="EMBL/GenBank/DDBJ databases">
        <authorList>
            <person name="Soro O."/>
            <person name="Kigen C."/>
            <person name="Nyerere A."/>
            <person name="Musila L."/>
        </authorList>
    </citation>
    <scope>NUCLEOTIDE SEQUENCE</scope>
</reference>
<accession>A0AAX4PS98</accession>
<sequence length="109" mass="12534">MNMNELEAVKEWDNKIEEQQEVLNKVIVAFYKEIDLKVKMVNRGLLGQLSAFNELKGMLSGIELTAKVIAPDNVLPITTYNFLEYLFLGDNEQRAYAKEYLNGFLKSVK</sequence>
<name>A0AAX4PS98_9CAUD</name>
<dbReference type="Proteomes" id="UP001432787">
    <property type="component" value="Segment"/>
</dbReference>
<evidence type="ECO:0008006" key="3">
    <source>
        <dbReference type="Google" id="ProtNLM"/>
    </source>
</evidence>
<evidence type="ECO:0000313" key="2">
    <source>
        <dbReference type="Proteomes" id="UP001432787"/>
    </source>
</evidence>
<dbReference type="EMBL" id="PP582187">
    <property type="protein sequence ID" value="WZP35592.1"/>
    <property type="molecule type" value="Genomic_DNA"/>
</dbReference>